<dbReference type="Pfam" id="PF07501">
    <property type="entry name" value="G5"/>
    <property type="match status" value="1"/>
</dbReference>
<dbReference type="AlphaFoldDB" id="A0A1H3QN10"/>
<dbReference type="Pfam" id="PF10708">
    <property type="entry name" value="DUF2510"/>
    <property type="match status" value="1"/>
</dbReference>
<evidence type="ECO:0000256" key="1">
    <source>
        <dbReference type="ARBA" id="ARBA00022729"/>
    </source>
</evidence>
<dbReference type="InterPro" id="IPR011098">
    <property type="entry name" value="G5_dom"/>
</dbReference>
<keyword evidence="1" id="KW-0732">Signal</keyword>
<name>A0A1H3QN10_9MICO</name>
<reference evidence="5 6" key="1">
    <citation type="submission" date="2016-10" db="EMBL/GenBank/DDBJ databases">
        <authorList>
            <person name="de Groot N.N."/>
        </authorList>
    </citation>
    <scope>NUCLEOTIDE SEQUENCE [LARGE SCALE GENOMIC DNA]</scope>
    <source>
        <strain evidence="5 6">CGMCC 4.3491</strain>
    </source>
</reference>
<dbReference type="EMBL" id="FNPZ01000002">
    <property type="protein sequence ID" value="SDZ14767.1"/>
    <property type="molecule type" value="Genomic_DNA"/>
</dbReference>
<feature type="domain" description="G5" evidence="4">
    <location>
        <begin position="180"/>
        <end position="260"/>
    </location>
</feature>
<accession>A0A1H3QN10</accession>
<feature type="region of interest" description="Disordered" evidence="2">
    <location>
        <begin position="144"/>
        <end position="184"/>
    </location>
</feature>
<evidence type="ECO:0000313" key="5">
    <source>
        <dbReference type="EMBL" id="SDZ14767.1"/>
    </source>
</evidence>
<keyword evidence="3" id="KW-0472">Membrane</keyword>
<evidence type="ECO:0000259" key="4">
    <source>
        <dbReference type="PROSITE" id="PS51109"/>
    </source>
</evidence>
<feature type="transmembrane region" description="Helical" evidence="3">
    <location>
        <begin position="115"/>
        <end position="134"/>
    </location>
</feature>
<sequence>MSTPLPPAGWYPDPHFPDRQRWWDGGRWTDFFQPAPPPLPVASPPSTTRSIRSWRPGTSTWIVGAIAILCGVIGIPSGGIGGFVLMVSLFVLGGGLWTLATGRPGWLNLVRTRKAGGAATGLAIAVLLLGTILLPHPAAAPSATPVGVARPLGSEAASPSPTPKSSPTPTPAPTPTLTPTPVVTVKSVDVSEPIPFGRSSYDEPTLEVGTNVVVTAGVPGTKVSTWQVTLTDGVETGRTLVSETITVAPVDEVTAIGVAEPAPAQPDPAPEPAPEGGGCDPNYTGACVPIASDVDCAGGSGNGPAYVQGPVYVVGGDPYELDRDGDGVACD</sequence>
<feature type="compositionally biased region" description="Pro residues" evidence="2">
    <location>
        <begin position="160"/>
        <end position="178"/>
    </location>
</feature>
<dbReference type="PROSITE" id="PS51109">
    <property type="entry name" value="G5"/>
    <property type="match status" value="1"/>
</dbReference>
<evidence type="ECO:0000256" key="3">
    <source>
        <dbReference type="SAM" id="Phobius"/>
    </source>
</evidence>
<keyword evidence="3" id="KW-1133">Transmembrane helix</keyword>
<feature type="transmembrane region" description="Helical" evidence="3">
    <location>
        <begin position="83"/>
        <end position="103"/>
    </location>
</feature>
<gene>
    <name evidence="5" type="ORF">SAMN05216554_2634</name>
</gene>
<evidence type="ECO:0000256" key="2">
    <source>
        <dbReference type="SAM" id="MobiDB-lite"/>
    </source>
</evidence>
<protein>
    <recommendedName>
        <fullName evidence="4">G5 domain-containing protein</fullName>
    </recommendedName>
</protein>
<keyword evidence="6" id="KW-1185">Reference proteome</keyword>
<dbReference type="STRING" id="381665.SAMN05216554_2634"/>
<dbReference type="InterPro" id="IPR018929">
    <property type="entry name" value="DUF2510"/>
</dbReference>
<feature type="transmembrane region" description="Helical" evidence="3">
    <location>
        <begin position="59"/>
        <end position="77"/>
    </location>
</feature>
<dbReference type="RefSeq" id="WP_175494237.1">
    <property type="nucleotide sequence ID" value="NZ_FNPZ01000002.1"/>
</dbReference>
<evidence type="ECO:0000313" key="6">
    <source>
        <dbReference type="Proteomes" id="UP000198891"/>
    </source>
</evidence>
<organism evidence="5 6">
    <name type="scientific">Herbiconiux ginsengi</name>
    <dbReference type="NCBI Taxonomy" id="381665"/>
    <lineage>
        <taxon>Bacteria</taxon>
        <taxon>Bacillati</taxon>
        <taxon>Actinomycetota</taxon>
        <taxon>Actinomycetes</taxon>
        <taxon>Micrococcales</taxon>
        <taxon>Microbacteriaceae</taxon>
        <taxon>Herbiconiux</taxon>
    </lineage>
</organism>
<dbReference type="Proteomes" id="UP000198891">
    <property type="component" value="Unassembled WGS sequence"/>
</dbReference>
<proteinExistence type="predicted"/>
<keyword evidence="3" id="KW-0812">Transmembrane</keyword>
<dbReference type="Gene3D" id="2.20.230.10">
    <property type="entry name" value="Resuscitation-promoting factor rpfb"/>
    <property type="match status" value="1"/>
</dbReference>
<dbReference type="SMART" id="SM01208">
    <property type="entry name" value="G5"/>
    <property type="match status" value="1"/>
</dbReference>